<dbReference type="PRINTS" id="PR00344">
    <property type="entry name" value="BCTRLSENSOR"/>
</dbReference>
<feature type="domain" description="Histidine kinase" evidence="10">
    <location>
        <begin position="364"/>
        <end position="582"/>
    </location>
</feature>
<keyword evidence="14" id="KW-1185">Reference proteome</keyword>
<dbReference type="GO" id="GO:0004721">
    <property type="term" value="F:phosphoprotein phosphatase activity"/>
    <property type="evidence" value="ECO:0007669"/>
    <property type="project" value="TreeGrafter"/>
</dbReference>
<keyword evidence="8 9" id="KW-0472">Membrane</keyword>
<evidence type="ECO:0000259" key="10">
    <source>
        <dbReference type="PROSITE" id="PS50109"/>
    </source>
</evidence>
<feature type="transmembrane region" description="Helical" evidence="9">
    <location>
        <begin position="6"/>
        <end position="23"/>
    </location>
</feature>
<dbReference type="PANTHER" id="PTHR45453:SF1">
    <property type="entry name" value="PHOSPHATE REGULON SENSOR PROTEIN PHOR"/>
    <property type="match status" value="1"/>
</dbReference>
<evidence type="ECO:0000256" key="3">
    <source>
        <dbReference type="ARBA" id="ARBA00012438"/>
    </source>
</evidence>
<dbReference type="EMBL" id="QPJT01000039">
    <property type="protein sequence ID" value="RCX09091.1"/>
    <property type="molecule type" value="Genomic_DNA"/>
</dbReference>
<dbReference type="SUPFAM" id="SSF158472">
    <property type="entry name" value="HAMP domain-like"/>
    <property type="match status" value="1"/>
</dbReference>
<gene>
    <name evidence="13" type="ORF">DFR58_13930</name>
</gene>
<dbReference type="GO" id="GO:0000155">
    <property type="term" value="F:phosphorelay sensor kinase activity"/>
    <property type="evidence" value="ECO:0007669"/>
    <property type="project" value="InterPro"/>
</dbReference>
<dbReference type="SUPFAM" id="SSF55874">
    <property type="entry name" value="ATPase domain of HSP90 chaperone/DNA topoisomerase II/histidine kinase"/>
    <property type="match status" value="1"/>
</dbReference>
<dbReference type="PROSITE" id="PS50885">
    <property type="entry name" value="HAMP"/>
    <property type="match status" value="1"/>
</dbReference>
<feature type="transmembrane region" description="Helical" evidence="9">
    <location>
        <begin position="164"/>
        <end position="187"/>
    </location>
</feature>
<dbReference type="EC" id="2.7.13.3" evidence="3"/>
<dbReference type="InterPro" id="IPR004358">
    <property type="entry name" value="Sig_transdc_His_kin-like_C"/>
</dbReference>
<evidence type="ECO:0000256" key="6">
    <source>
        <dbReference type="ARBA" id="ARBA00022777"/>
    </source>
</evidence>
<dbReference type="FunFam" id="1.10.287.130:FF:000001">
    <property type="entry name" value="Two-component sensor histidine kinase"/>
    <property type="match status" value="1"/>
</dbReference>
<reference evidence="13 14" key="1">
    <citation type="submission" date="2018-07" db="EMBL/GenBank/DDBJ databases">
        <title>Genomic Encyclopedia of Type Strains, Phase IV (KMG-IV): sequencing the most valuable type-strain genomes for metagenomic binning, comparative biology and taxonomic classification.</title>
        <authorList>
            <person name="Goeker M."/>
        </authorList>
    </citation>
    <scope>NUCLEOTIDE SEQUENCE [LARGE SCALE GENOMIC DNA]</scope>
    <source>
        <strain evidence="13 14">DSM 27016</strain>
    </source>
</reference>
<evidence type="ECO:0000256" key="7">
    <source>
        <dbReference type="ARBA" id="ARBA00023012"/>
    </source>
</evidence>
<evidence type="ECO:0000313" key="13">
    <source>
        <dbReference type="EMBL" id="RCX09091.1"/>
    </source>
</evidence>
<dbReference type="InterPro" id="IPR003594">
    <property type="entry name" value="HATPase_dom"/>
</dbReference>
<dbReference type="Proteomes" id="UP000253034">
    <property type="component" value="Unassembled WGS sequence"/>
</dbReference>
<keyword evidence="6 13" id="KW-0418">Kinase</keyword>
<keyword evidence="9" id="KW-0812">Transmembrane</keyword>
<sequence length="590" mass="67176">MFIFIAMTIFLIIPIGLLLKMQVESSYYNEFKNNIMDGSKRWTMDYSPTVENVWLDLLNGENGRRQAIITFKIASENKSYTIVNKNDINDFKTTDPNLLKKPGVAVNDLLSSSNFVAVMSGSKGDSKSLARLNGTSFFDYAFEKDGIILYFRCYSEEWKEMSDAFSSIIISSMAFALVISLILGYMLSRTITVPIVNLMHKAQEVAKGNFDQTLEVKADDEIGQLTNTFNYMAQELKNTLTEISSEKNKIETIFNYMTDGVIAFNIRGKMIHCNPAAKMMLDIREEEEFNGFCSKFGLDITLEEILYLDFSKSKEKNISTNDRFIKAYLDLFTDEKKTEGIIVVLQDVTEQQKLENMRNEFVANVSHELRTPLTSIKSYTETLLDGVLDDRQMSEKFLDVINSEADRMTRLVKDLLQLTRLDNKQMQWNMKLISFTELIKSCVVKMEIEAKNKSQELESYIMGDIPEIMADKDRIEQVVLNILSNAIKYTPEGGKVTVYISKLYSDVYMKVVDNGLGIPQKDLPRIFERFYRVDKARSRELGGTGLGLAIAREIVEAHGGNIIISSQYGKGTEVTVKLPVQPLSAEQKRE</sequence>
<evidence type="ECO:0000256" key="4">
    <source>
        <dbReference type="ARBA" id="ARBA00022553"/>
    </source>
</evidence>
<dbReference type="FunFam" id="3.30.565.10:FF:000006">
    <property type="entry name" value="Sensor histidine kinase WalK"/>
    <property type="match status" value="1"/>
</dbReference>
<dbReference type="CDD" id="cd00082">
    <property type="entry name" value="HisKA"/>
    <property type="match status" value="1"/>
</dbReference>
<dbReference type="InterPro" id="IPR036890">
    <property type="entry name" value="HATPase_C_sf"/>
</dbReference>
<dbReference type="PROSITE" id="PS50112">
    <property type="entry name" value="PAS"/>
    <property type="match status" value="1"/>
</dbReference>
<evidence type="ECO:0000259" key="11">
    <source>
        <dbReference type="PROSITE" id="PS50112"/>
    </source>
</evidence>
<evidence type="ECO:0000256" key="1">
    <source>
        <dbReference type="ARBA" id="ARBA00000085"/>
    </source>
</evidence>
<evidence type="ECO:0000256" key="5">
    <source>
        <dbReference type="ARBA" id="ARBA00022679"/>
    </source>
</evidence>
<dbReference type="CDD" id="cd06225">
    <property type="entry name" value="HAMP"/>
    <property type="match status" value="1"/>
</dbReference>
<keyword evidence="5" id="KW-0808">Transferase</keyword>
<comment type="subcellular location">
    <subcellularLocation>
        <location evidence="2">Membrane</location>
    </subcellularLocation>
</comment>
<evidence type="ECO:0000313" key="14">
    <source>
        <dbReference type="Proteomes" id="UP000253034"/>
    </source>
</evidence>
<dbReference type="SMART" id="SM00304">
    <property type="entry name" value="HAMP"/>
    <property type="match status" value="1"/>
</dbReference>
<comment type="catalytic activity">
    <reaction evidence="1">
        <text>ATP + protein L-histidine = ADP + protein N-phospho-L-histidine.</text>
        <dbReference type="EC" id="2.7.13.3"/>
    </reaction>
</comment>
<dbReference type="Gene3D" id="3.30.450.20">
    <property type="entry name" value="PAS domain"/>
    <property type="match status" value="1"/>
</dbReference>
<evidence type="ECO:0000259" key="12">
    <source>
        <dbReference type="PROSITE" id="PS50885"/>
    </source>
</evidence>
<organism evidence="13 14">
    <name type="scientific">Anaerobacterium chartisolvens</name>
    <dbReference type="NCBI Taxonomy" id="1297424"/>
    <lineage>
        <taxon>Bacteria</taxon>
        <taxon>Bacillati</taxon>
        <taxon>Bacillota</taxon>
        <taxon>Clostridia</taxon>
        <taxon>Eubacteriales</taxon>
        <taxon>Oscillospiraceae</taxon>
        <taxon>Anaerobacterium</taxon>
    </lineage>
</organism>
<keyword evidence="4" id="KW-0597">Phosphoprotein</keyword>
<dbReference type="Pfam" id="PF02518">
    <property type="entry name" value="HATPase_c"/>
    <property type="match status" value="1"/>
</dbReference>
<dbReference type="Gene3D" id="3.30.565.10">
    <property type="entry name" value="Histidine kinase-like ATPase, C-terminal domain"/>
    <property type="match status" value="1"/>
</dbReference>
<dbReference type="AlphaFoldDB" id="A0A369AIU3"/>
<evidence type="ECO:0000256" key="9">
    <source>
        <dbReference type="SAM" id="Phobius"/>
    </source>
</evidence>
<dbReference type="Gene3D" id="6.10.340.10">
    <property type="match status" value="1"/>
</dbReference>
<evidence type="ECO:0000256" key="8">
    <source>
        <dbReference type="ARBA" id="ARBA00023136"/>
    </source>
</evidence>
<feature type="domain" description="HAMP" evidence="12">
    <location>
        <begin position="189"/>
        <end position="241"/>
    </location>
</feature>
<dbReference type="SUPFAM" id="SSF55785">
    <property type="entry name" value="PYP-like sensor domain (PAS domain)"/>
    <property type="match status" value="1"/>
</dbReference>
<dbReference type="Gene3D" id="1.10.287.130">
    <property type="match status" value="1"/>
</dbReference>
<protein>
    <recommendedName>
        <fullName evidence="3">histidine kinase</fullName>
        <ecNumber evidence="3">2.7.13.3</ecNumber>
    </recommendedName>
</protein>
<dbReference type="GO" id="GO:0005886">
    <property type="term" value="C:plasma membrane"/>
    <property type="evidence" value="ECO:0007669"/>
    <property type="project" value="TreeGrafter"/>
</dbReference>
<accession>A0A369AIU3</accession>
<feature type="domain" description="PAS" evidence="11">
    <location>
        <begin position="246"/>
        <end position="287"/>
    </location>
</feature>
<dbReference type="InterPro" id="IPR036097">
    <property type="entry name" value="HisK_dim/P_sf"/>
</dbReference>
<dbReference type="SMART" id="SM00387">
    <property type="entry name" value="HATPase_c"/>
    <property type="match status" value="1"/>
</dbReference>
<dbReference type="InterPro" id="IPR003661">
    <property type="entry name" value="HisK_dim/P_dom"/>
</dbReference>
<dbReference type="InterPro" id="IPR050351">
    <property type="entry name" value="BphY/WalK/GraS-like"/>
</dbReference>
<evidence type="ECO:0000256" key="2">
    <source>
        <dbReference type="ARBA" id="ARBA00004370"/>
    </source>
</evidence>
<dbReference type="CDD" id="cd00075">
    <property type="entry name" value="HATPase"/>
    <property type="match status" value="1"/>
</dbReference>
<dbReference type="SMART" id="SM00388">
    <property type="entry name" value="HisKA"/>
    <property type="match status" value="1"/>
</dbReference>
<dbReference type="Pfam" id="PF00512">
    <property type="entry name" value="HisKA"/>
    <property type="match status" value="1"/>
</dbReference>
<dbReference type="PROSITE" id="PS50109">
    <property type="entry name" value="HIS_KIN"/>
    <property type="match status" value="1"/>
</dbReference>
<dbReference type="InterPro" id="IPR005467">
    <property type="entry name" value="His_kinase_dom"/>
</dbReference>
<dbReference type="GO" id="GO:0016036">
    <property type="term" value="P:cellular response to phosphate starvation"/>
    <property type="evidence" value="ECO:0007669"/>
    <property type="project" value="TreeGrafter"/>
</dbReference>
<dbReference type="SUPFAM" id="SSF47384">
    <property type="entry name" value="Homodimeric domain of signal transducing histidine kinase"/>
    <property type="match status" value="1"/>
</dbReference>
<keyword evidence="9" id="KW-1133">Transmembrane helix</keyword>
<name>A0A369AIU3_9FIRM</name>
<dbReference type="PANTHER" id="PTHR45453">
    <property type="entry name" value="PHOSPHATE REGULON SENSOR PROTEIN PHOR"/>
    <property type="match status" value="1"/>
</dbReference>
<comment type="caution">
    <text evidence="13">The sequence shown here is derived from an EMBL/GenBank/DDBJ whole genome shotgun (WGS) entry which is preliminary data.</text>
</comment>
<dbReference type="Pfam" id="PF00672">
    <property type="entry name" value="HAMP"/>
    <property type="match status" value="1"/>
</dbReference>
<proteinExistence type="predicted"/>
<dbReference type="InterPro" id="IPR035965">
    <property type="entry name" value="PAS-like_dom_sf"/>
</dbReference>
<dbReference type="InterPro" id="IPR003660">
    <property type="entry name" value="HAMP_dom"/>
</dbReference>
<keyword evidence="7" id="KW-0902">Two-component regulatory system</keyword>
<dbReference type="InterPro" id="IPR000014">
    <property type="entry name" value="PAS"/>
</dbReference>